<dbReference type="Pfam" id="PF00722">
    <property type="entry name" value="Glyco_hydro_16"/>
    <property type="match status" value="1"/>
</dbReference>
<sequence length="401" mass="44578">MDRLPSKKGGGRFPKQIAMKKKNRTRILQLFKMNVFNISLLTLVFALSCSSSDSETGGAPTDLVVDVTLVGANDANPNGNGSGKVQVSATAKNATRYAFRFESADQLESQTGTMEYTYTKDGTHSYNIVVWAYSATGEYINQTVAVEVYRSDEEFAALVFSDEFDDDGAPDAEKWHYQIIPPNNGSWHNNELQHYTARPENSFVSDGTLKIKALKEEYTYNGSTKSYTSARLNAKLAFTYGRVEVRAKLPSMAGTWPAIWTLGADSNETGNYFGDQYGSVGWPLCGEIDIMEQTGWDKNSIISHFHWGDLNTQVYNDEGGEGPVANASTEFHIYSMEWNSGSIKTYVDGNLVYEFTNAPNKPYNKEHYLILNIAMGGNLGGDVPDSFSEDTLEIDYVRIYQ</sequence>
<dbReference type="PROSITE" id="PS51762">
    <property type="entry name" value="GH16_2"/>
    <property type="match status" value="1"/>
</dbReference>
<reference evidence="4 5" key="1">
    <citation type="submission" date="2016-11" db="EMBL/GenBank/DDBJ databases">
        <authorList>
            <person name="Varghese N."/>
            <person name="Submissions S."/>
        </authorList>
    </citation>
    <scope>NUCLEOTIDE SEQUENCE [LARGE SCALE GENOMIC DNA]</scope>
    <source>
        <strain evidence="4 5">CGMCC 1.12174</strain>
        <strain evidence="3 6">DSM 26351</strain>
    </source>
</reference>
<dbReference type="CDD" id="cd08023">
    <property type="entry name" value="GH16_laminarinase_like"/>
    <property type="match status" value="1"/>
</dbReference>
<comment type="caution">
    <text evidence="4">The sequence shown here is derived from an EMBL/GenBank/DDBJ whole genome shotgun (WGS) entry which is preliminary data.</text>
</comment>
<accession>A0A1M6P658</accession>
<dbReference type="Gene3D" id="2.60.120.200">
    <property type="match status" value="1"/>
</dbReference>
<keyword evidence="6" id="KW-1185">Reference proteome</keyword>
<keyword evidence="4" id="KW-0378">Hydrolase</keyword>
<dbReference type="GO" id="GO:0009251">
    <property type="term" value="P:glucan catabolic process"/>
    <property type="evidence" value="ECO:0007669"/>
    <property type="project" value="TreeGrafter"/>
</dbReference>
<protein>
    <submittedName>
        <fullName evidence="4">Glycosyl hydrolases family 16</fullName>
    </submittedName>
</protein>
<dbReference type="InterPro" id="IPR050546">
    <property type="entry name" value="Glycosyl_Hydrlase_16"/>
</dbReference>
<dbReference type="InterPro" id="IPR000757">
    <property type="entry name" value="Beta-glucanase-like"/>
</dbReference>
<dbReference type="GO" id="GO:0004553">
    <property type="term" value="F:hydrolase activity, hydrolyzing O-glycosyl compounds"/>
    <property type="evidence" value="ECO:0007669"/>
    <property type="project" value="InterPro"/>
</dbReference>
<proteinExistence type="inferred from homology"/>
<dbReference type="Proteomes" id="UP000184031">
    <property type="component" value="Unassembled WGS sequence"/>
</dbReference>
<dbReference type="AlphaFoldDB" id="A0A1M6P658"/>
<dbReference type="PANTHER" id="PTHR10963:SF24">
    <property type="entry name" value="GLYCOSIDASE C21B10.07-RELATED"/>
    <property type="match status" value="1"/>
</dbReference>
<feature type="domain" description="GH16" evidence="2">
    <location>
        <begin position="137"/>
        <end position="401"/>
    </location>
</feature>
<dbReference type="InterPro" id="IPR013320">
    <property type="entry name" value="ConA-like_dom_sf"/>
</dbReference>
<name>A0A1M6P658_9FLAO</name>
<dbReference type="STRING" id="1055723.SAMN05216293_0050"/>
<dbReference type="SUPFAM" id="SSF49899">
    <property type="entry name" value="Concanavalin A-like lectins/glucanases"/>
    <property type="match status" value="1"/>
</dbReference>
<dbReference type="Proteomes" id="UP000198940">
    <property type="component" value="Unassembled WGS sequence"/>
</dbReference>
<evidence type="ECO:0000259" key="2">
    <source>
        <dbReference type="PROSITE" id="PS51762"/>
    </source>
</evidence>
<evidence type="ECO:0000313" key="3">
    <source>
        <dbReference type="EMBL" id="SFB66365.1"/>
    </source>
</evidence>
<dbReference type="EMBL" id="FRAT01000001">
    <property type="protein sequence ID" value="SHK03479.1"/>
    <property type="molecule type" value="Genomic_DNA"/>
</dbReference>
<evidence type="ECO:0000313" key="6">
    <source>
        <dbReference type="Proteomes" id="UP000198940"/>
    </source>
</evidence>
<organism evidence="4 5">
    <name type="scientific">Flagellimonas taeanensis</name>
    <dbReference type="NCBI Taxonomy" id="1005926"/>
    <lineage>
        <taxon>Bacteria</taxon>
        <taxon>Pseudomonadati</taxon>
        <taxon>Bacteroidota</taxon>
        <taxon>Flavobacteriia</taxon>
        <taxon>Flavobacteriales</taxon>
        <taxon>Flavobacteriaceae</taxon>
        <taxon>Flagellimonas</taxon>
    </lineage>
</organism>
<gene>
    <name evidence="3" type="ORF">SAMN04487891_10150</name>
    <name evidence="4" type="ORF">SAMN05216293_0050</name>
</gene>
<comment type="similarity">
    <text evidence="1">Belongs to the glycosyl hydrolase 16 family.</text>
</comment>
<evidence type="ECO:0000313" key="4">
    <source>
        <dbReference type="EMBL" id="SHK03479.1"/>
    </source>
</evidence>
<evidence type="ECO:0000313" key="5">
    <source>
        <dbReference type="Proteomes" id="UP000184031"/>
    </source>
</evidence>
<evidence type="ECO:0000256" key="1">
    <source>
        <dbReference type="ARBA" id="ARBA00006865"/>
    </source>
</evidence>
<dbReference type="PANTHER" id="PTHR10963">
    <property type="entry name" value="GLYCOSYL HYDROLASE-RELATED"/>
    <property type="match status" value="1"/>
</dbReference>
<dbReference type="EMBL" id="FOKU01000001">
    <property type="protein sequence ID" value="SFB66365.1"/>
    <property type="molecule type" value="Genomic_DNA"/>
</dbReference>